<dbReference type="InterPro" id="IPR006295">
    <property type="entry name" value="DNA_primase_DnaG"/>
</dbReference>
<dbReference type="GO" id="GO:0000428">
    <property type="term" value="C:DNA-directed RNA polymerase complex"/>
    <property type="evidence" value="ECO:0007669"/>
    <property type="project" value="UniProtKB-KW"/>
</dbReference>
<dbReference type="Pfam" id="PF13155">
    <property type="entry name" value="Toprim_2"/>
    <property type="match status" value="1"/>
</dbReference>
<dbReference type="InterPro" id="IPR030846">
    <property type="entry name" value="DnaG_bac"/>
</dbReference>
<dbReference type="Pfam" id="PF10410">
    <property type="entry name" value="DnaB_bind"/>
    <property type="match status" value="1"/>
</dbReference>
<comment type="similarity">
    <text evidence="12 13">Belongs to the DnaG primase family.</text>
</comment>
<evidence type="ECO:0000256" key="8">
    <source>
        <dbReference type="ARBA" id="ARBA00022833"/>
    </source>
</evidence>
<dbReference type="InterPro" id="IPR006171">
    <property type="entry name" value="TOPRIM_dom"/>
</dbReference>
<evidence type="ECO:0000256" key="14">
    <source>
        <dbReference type="PIRSR" id="PIRSR002811-1"/>
    </source>
</evidence>
<dbReference type="Pfam" id="PF08275">
    <property type="entry name" value="DNAG_N"/>
    <property type="match status" value="1"/>
</dbReference>
<evidence type="ECO:0000256" key="12">
    <source>
        <dbReference type="HAMAP-Rule" id="MF_00974"/>
    </source>
</evidence>
<dbReference type="RefSeq" id="WP_149760541.1">
    <property type="nucleotide sequence ID" value="NZ_BSPE01000031.1"/>
</dbReference>
<dbReference type="Pfam" id="PF01807">
    <property type="entry name" value="Zn_ribbon_DnaG"/>
    <property type="match status" value="1"/>
</dbReference>
<dbReference type="FunFam" id="3.40.1360.10:FF:000002">
    <property type="entry name" value="DNA primase"/>
    <property type="match status" value="1"/>
</dbReference>
<proteinExistence type="inferred from homology"/>
<evidence type="ECO:0000256" key="11">
    <source>
        <dbReference type="ARBA" id="ARBA00023163"/>
    </source>
</evidence>
<dbReference type="InterPro" id="IPR019475">
    <property type="entry name" value="DNA_primase_DnaB-bd"/>
</dbReference>
<dbReference type="OrthoDB" id="9803773at2"/>
<comment type="subunit">
    <text evidence="12">Monomer. Interacts with DnaB.</text>
</comment>
<evidence type="ECO:0000256" key="3">
    <source>
        <dbReference type="ARBA" id="ARBA00022679"/>
    </source>
</evidence>
<sequence length="646" mass="71544">MRFPPSFLDEIRDRVPISAVIGAHVSWDKRKTNAPRGDYWACCPFHGEKSPSFHCEDRKGRYHCFGCGVSGDHFKFLTELDGMSFPEAVEKIADMAGVPMPARDEQAERRERERASLHDVMELATKFFQDQLQSAAGAKARSYLRERGLTPATQQACRLGYAPESRNALKEFLAGKGVPKADIEACGLVRHGDDIAVSYDWFRDRIMYPIPDSRGRIIAFGGRALAPDALAKYMNSPDTELFHKGNVLYNFARARKAQQKDGTVIVVEGYMDVIALAQAGFENAVAPLGTALTENQLELLWRMTGEPLLCFDGDKAGLKAAWRAADLALPMIQAGRTVRFALLPEGKDPDDLVREGGPEAFRQVQAEAKPLADLLWLRETSGGVFDTPERRAELEKTLRELTSRIRDESVRYHYQQEMRERVLAFFGSQRRPQGQGERGKGSFGKGGERGQWGKGGPGAVAGRLAVSDSLARSALVKRAGGIMPLRETALIVALVNHPTLVDENFDVVECLDLVHTDLRQLHAALIDALAHQVAHDRDAVVQALEAAGLSEAWERAVSLVRRARLWPALEDAALDDAREAFAQALHLHRSARTLHRELKAAEVALATDPTDENYRHMLEIQAQFRDAQATEALIEGFGIPSGRANR</sequence>
<dbReference type="Gene3D" id="3.90.580.10">
    <property type="entry name" value="Zinc finger, CHC2-type domain"/>
    <property type="match status" value="1"/>
</dbReference>
<feature type="compositionally biased region" description="Gly residues" evidence="15">
    <location>
        <begin position="441"/>
        <end position="454"/>
    </location>
</feature>
<feature type="zinc finger region" description="CHC2-type" evidence="12 14">
    <location>
        <begin position="43"/>
        <end position="67"/>
    </location>
</feature>
<accession>A0A1I3ZLU6</accession>
<keyword evidence="8 12" id="KW-0862">Zinc</keyword>
<feature type="region of interest" description="Disordered" evidence="15">
    <location>
        <begin position="429"/>
        <end position="454"/>
    </location>
</feature>
<dbReference type="GO" id="GO:0003677">
    <property type="term" value="F:DNA binding"/>
    <property type="evidence" value="ECO:0007669"/>
    <property type="project" value="UniProtKB-KW"/>
</dbReference>
<comment type="catalytic activity">
    <reaction evidence="12">
        <text>ssDNA + n NTP = ssDNA/pppN(pN)n-1 hybrid + (n-1) diphosphate.</text>
        <dbReference type="EC" id="2.7.7.101"/>
    </reaction>
</comment>
<evidence type="ECO:0000256" key="13">
    <source>
        <dbReference type="PIRNR" id="PIRNR002811"/>
    </source>
</evidence>
<dbReference type="SMART" id="SM00400">
    <property type="entry name" value="ZnF_CHCC"/>
    <property type="match status" value="1"/>
</dbReference>
<dbReference type="PANTHER" id="PTHR30313:SF2">
    <property type="entry name" value="DNA PRIMASE"/>
    <property type="match status" value="1"/>
</dbReference>
<comment type="cofactor">
    <cofactor evidence="12 13 14">
        <name>Zn(2+)</name>
        <dbReference type="ChEBI" id="CHEBI:29105"/>
    </cofactor>
    <text evidence="12 13 14">Binds 1 zinc ion per monomer.</text>
</comment>
<comment type="domain">
    <text evidence="12">Contains an N-terminal zinc-binding domain, a central core domain that contains the primase activity, and a C-terminal DnaB-binding domain.</text>
</comment>
<dbReference type="Gene3D" id="3.40.1360.10">
    <property type="match status" value="1"/>
</dbReference>
<dbReference type="GO" id="GO:0003899">
    <property type="term" value="F:DNA-directed RNA polymerase activity"/>
    <property type="evidence" value="ECO:0007669"/>
    <property type="project" value="UniProtKB-UniRule"/>
</dbReference>
<dbReference type="GO" id="GO:0008270">
    <property type="term" value="F:zinc ion binding"/>
    <property type="evidence" value="ECO:0007669"/>
    <property type="project" value="UniProtKB-UniRule"/>
</dbReference>
<dbReference type="SUPFAM" id="SSF56731">
    <property type="entry name" value="DNA primase core"/>
    <property type="match status" value="1"/>
</dbReference>
<name>A0A1I3ZLU6_9HYPH</name>
<evidence type="ECO:0000256" key="7">
    <source>
        <dbReference type="ARBA" id="ARBA00022771"/>
    </source>
</evidence>
<evidence type="ECO:0000313" key="17">
    <source>
        <dbReference type="EMBL" id="SFK45022.1"/>
    </source>
</evidence>
<dbReference type="EC" id="2.7.7.101" evidence="12"/>
<evidence type="ECO:0000313" key="18">
    <source>
        <dbReference type="Proteomes" id="UP000323300"/>
    </source>
</evidence>
<comment type="function">
    <text evidence="12 13">RNA polymerase that catalyzes the synthesis of short RNA molecules used as primers for DNA polymerase during DNA replication.</text>
</comment>
<keyword evidence="18" id="KW-1185">Reference proteome</keyword>
<dbReference type="EMBL" id="FOSL01000006">
    <property type="protein sequence ID" value="SFK45022.1"/>
    <property type="molecule type" value="Genomic_DNA"/>
</dbReference>
<dbReference type="InterPro" id="IPR002694">
    <property type="entry name" value="Znf_CHC2"/>
</dbReference>
<keyword evidence="4 12" id="KW-0548">Nucleotidyltransferase</keyword>
<evidence type="ECO:0000256" key="15">
    <source>
        <dbReference type="SAM" id="MobiDB-lite"/>
    </source>
</evidence>
<feature type="domain" description="Toprim" evidence="16">
    <location>
        <begin position="262"/>
        <end position="344"/>
    </location>
</feature>
<keyword evidence="7 12" id="KW-0863">Zinc-finger</keyword>
<dbReference type="NCBIfam" id="TIGR01391">
    <property type="entry name" value="dnaG"/>
    <property type="match status" value="1"/>
</dbReference>
<evidence type="ECO:0000256" key="6">
    <source>
        <dbReference type="ARBA" id="ARBA00022723"/>
    </source>
</evidence>
<keyword evidence="9" id="KW-0460">Magnesium</keyword>
<dbReference type="InterPro" id="IPR013264">
    <property type="entry name" value="DNAG_N"/>
</dbReference>
<evidence type="ECO:0000256" key="2">
    <source>
        <dbReference type="ARBA" id="ARBA00022515"/>
    </source>
</evidence>
<dbReference type="Proteomes" id="UP000323300">
    <property type="component" value="Unassembled WGS sequence"/>
</dbReference>
<reference evidence="17 18" key="1">
    <citation type="submission" date="2016-10" db="EMBL/GenBank/DDBJ databases">
        <authorList>
            <person name="Varghese N."/>
            <person name="Submissions S."/>
        </authorList>
    </citation>
    <scope>NUCLEOTIDE SEQUENCE [LARGE SCALE GENOMIC DNA]</scope>
    <source>
        <strain evidence="17 18">DSM 21822</strain>
    </source>
</reference>
<evidence type="ECO:0000256" key="5">
    <source>
        <dbReference type="ARBA" id="ARBA00022705"/>
    </source>
</evidence>
<dbReference type="InterPro" id="IPR037068">
    <property type="entry name" value="DNA_primase_core_N_sf"/>
</dbReference>
<dbReference type="PROSITE" id="PS50880">
    <property type="entry name" value="TOPRIM"/>
    <property type="match status" value="1"/>
</dbReference>
<organism evidence="17 18">
    <name type="scientific">Neomesorhizobium albiziae</name>
    <dbReference type="NCBI Taxonomy" id="335020"/>
    <lineage>
        <taxon>Bacteria</taxon>
        <taxon>Pseudomonadati</taxon>
        <taxon>Pseudomonadota</taxon>
        <taxon>Alphaproteobacteria</taxon>
        <taxon>Hyphomicrobiales</taxon>
        <taxon>Phyllobacteriaceae</taxon>
        <taxon>Neomesorhizobium</taxon>
    </lineage>
</organism>
<dbReference type="InterPro" id="IPR036977">
    <property type="entry name" value="DNA_primase_Znf_CHC2"/>
</dbReference>
<dbReference type="HAMAP" id="MF_00974">
    <property type="entry name" value="DNA_primase_DnaG"/>
    <property type="match status" value="1"/>
</dbReference>
<keyword evidence="6 12" id="KW-0479">Metal-binding</keyword>
<keyword evidence="11 12" id="KW-0804">Transcription</keyword>
<evidence type="ECO:0000256" key="4">
    <source>
        <dbReference type="ARBA" id="ARBA00022695"/>
    </source>
</evidence>
<keyword evidence="5 12" id="KW-0235">DNA replication</keyword>
<dbReference type="CDD" id="cd03364">
    <property type="entry name" value="TOPRIM_DnaG_primases"/>
    <property type="match status" value="1"/>
</dbReference>
<keyword evidence="3 12" id="KW-0808">Transferase</keyword>
<dbReference type="SUPFAM" id="SSF57783">
    <property type="entry name" value="Zinc beta-ribbon"/>
    <property type="match status" value="1"/>
</dbReference>
<dbReference type="FunFam" id="3.90.980.10:FF:000001">
    <property type="entry name" value="DNA primase"/>
    <property type="match status" value="1"/>
</dbReference>
<evidence type="ECO:0000256" key="1">
    <source>
        <dbReference type="ARBA" id="ARBA00022478"/>
    </source>
</evidence>
<dbReference type="InterPro" id="IPR050219">
    <property type="entry name" value="DnaG_primase"/>
</dbReference>
<protein>
    <recommendedName>
        <fullName evidence="12 13">DNA primase</fullName>
        <ecNumber evidence="12">2.7.7.101</ecNumber>
    </recommendedName>
</protein>
<keyword evidence="1 12" id="KW-0240">DNA-directed RNA polymerase</keyword>
<dbReference type="PIRSF" id="PIRSF002811">
    <property type="entry name" value="DnaG"/>
    <property type="match status" value="1"/>
</dbReference>
<dbReference type="SMART" id="SM00493">
    <property type="entry name" value="TOPRIM"/>
    <property type="match status" value="1"/>
</dbReference>
<dbReference type="PANTHER" id="PTHR30313">
    <property type="entry name" value="DNA PRIMASE"/>
    <property type="match status" value="1"/>
</dbReference>
<dbReference type="GO" id="GO:0005737">
    <property type="term" value="C:cytoplasm"/>
    <property type="evidence" value="ECO:0007669"/>
    <property type="project" value="TreeGrafter"/>
</dbReference>
<dbReference type="GO" id="GO:1990077">
    <property type="term" value="C:primosome complex"/>
    <property type="evidence" value="ECO:0007669"/>
    <property type="project" value="UniProtKB-KW"/>
</dbReference>
<evidence type="ECO:0000256" key="9">
    <source>
        <dbReference type="ARBA" id="ARBA00022842"/>
    </source>
</evidence>
<gene>
    <name evidence="12" type="primary">dnaG</name>
    <name evidence="17" type="ORF">SAMN04488498_106189</name>
</gene>
<dbReference type="AlphaFoldDB" id="A0A1I3ZLU6"/>
<dbReference type="InterPro" id="IPR034151">
    <property type="entry name" value="TOPRIM_DnaG_bac"/>
</dbReference>
<keyword evidence="10 12" id="KW-0238">DNA-binding</keyword>
<dbReference type="GO" id="GO:0006269">
    <property type="term" value="P:DNA replication, synthesis of primer"/>
    <property type="evidence" value="ECO:0007669"/>
    <property type="project" value="UniProtKB-UniRule"/>
</dbReference>
<evidence type="ECO:0000256" key="10">
    <source>
        <dbReference type="ARBA" id="ARBA00023125"/>
    </source>
</evidence>
<dbReference type="Gene3D" id="3.90.980.10">
    <property type="entry name" value="DNA primase, catalytic core, N-terminal domain"/>
    <property type="match status" value="1"/>
</dbReference>
<keyword evidence="2 12" id="KW-0639">Primosome</keyword>
<evidence type="ECO:0000259" key="16">
    <source>
        <dbReference type="PROSITE" id="PS50880"/>
    </source>
</evidence>